<evidence type="ECO:0000313" key="3">
    <source>
        <dbReference type="Proteomes" id="UP000177445"/>
    </source>
</evidence>
<reference evidence="2 3" key="1">
    <citation type="submission" date="2016-10" db="EMBL/GenBank/DDBJ databases">
        <title>Marinobacter salinus sp. nov., a moderately halophilic bacterium isolated from a tidal flat environment.</title>
        <authorList>
            <person name="Park S.-J."/>
        </authorList>
    </citation>
    <scope>NUCLEOTIDE SEQUENCE [LARGE SCALE GENOMIC DNA]</scope>
    <source>
        <strain evidence="2 3">Hb8</strain>
    </source>
</reference>
<sequence length="250" mass="26838">MAMDVAGRSHTGAVRDSNQDVVAWHVNENGSSALMVVADGMGGYQGGEIASRMAVDVVMESLLPEFGATNGEVAGETIRARLQVAFSVANERILDRRASEPRLDKMGTTLVAAWVKGNEVHVAHVGDSRCYLIRGGCATCLTRDDTVVQNMLEDGSITEADVPNVPFRNVLTRAVGSMDPVEISYRSEHLQSGDNLLMCSDGLTNSVPEWTWKNVLNECSSIEDAAQALIDTALENQASDNVSVVLLTLD</sequence>
<dbReference type="InterPro" id="IPR001932">
    <property type="entry name" value="PPM-type_phosphatase-like_dom"/>
</dbReference>
<accession>A0A1D9GLI1</accession>
<protein>
    <submittedName>
        <fullName evidence="2">Serine/threonine protein phosphatase</fullName>
    </submittedName>
</protein>
<dbReference type="SUPFAM" id="SSF81606">
    <property type="entry name" value="PP2C-like"/>
    <property type="match status" value="1"/>
</dbReference>
<dbReference type="PANTHER" id="PTHR47992">
    <property type="entry name" value="PROTEIN PHOSPHATASE"/>
    <property type="match status" value="1"/>
</dbReference>
<evidence type="ECO:0000259" key="1">
    <source>
        <dbReference type="PROSITE" id="PS51746"/>
    </source>
</evidence>
<dbReference type="RefSeq" id="WP_070969101.1">
    <property type="nucleotide sequence ID" value="NZ_CP017715.1"/>
</dbReference>
<evidence type="ECO:0000313" key="2">
    <source>
        <dbReference type="EMBL" id="AOY88411.1"/>
    </source>
</evidence>
<dbReference type="KEGG" id="msq:BKP64_09670"/>
<dbReference type="OrthoDB" id="9801841at2"/>
<gene>
    <name evidence="2" type="ORF">BKP64_09670</name>
</gene>
<organism evidence="2 3">
    <name type="scientific">Marinobacter salinus</name>
    <dbReference type="NCBI Taxonomy" id="1874317"/>
    <lineage>
        <taxon>Bacteria</taxon>
        <taxon>Pseudomonadati</taxon>
        <taxon>Pseudomonadota</taxon>
        <taxon>Gammaproteobacteria</taxon>
        <taxon>Pseudomonadales</taxon>
        <taxon>Marinobacteraceae</taxon>
        <taxon>Marinobacter</taxon>
    </lineage>
</organism>
<dbReference type="InterPro" id="IPR036457">
    <property type="entry name" value="PPM-type-like_dom_sf"/>
</dbReference>
<keyword evidence="3" id="KW-1185">Reference proteome</keyword>
<dbReference type="Gene3D" id="3.60.40.10">
    <property type="entry name" value="PPM-type phosphatase domain"/>
    <property type="match status" value="1"/>
</dbReference>
<name>A0A1D9GLI1_9GAMM</name>
<dbReference type="CDD" id="cd00143">
    <property type="entry name" value="PP2Cc"/>
    <property type="match status" value="1"/>
</dbReference>
<dbReference type="STRING" id="1874317.BKP64_09670"/>
<dbReference type="SMART" id="SM00332">
    <property type="entry name" value="PP2Cc"/>
    <property type="match status" value="1"/>
</dbReference>
<dbReference type="InterPro" id="IPR015655">
    <property type="entry name" value="PP2C"/>
</dbReference>
<dbReference type="PROSITE" id="PS51746">
    <property type="entry name" value="PPM_2"/>
    <property type="match status" value="1"/>
</dbReference>
<dbReference type="Proteomes" id="UP000177445">
    <property type="component" value="Chromosome"/>
</dbReference>
<dbReference type="Pfam" id="PF13672">
    <property type="entry name" value="PP2C_2"/>
    <property type="match status" value="1"/>
</dbReference>
<dbReference type="AlphaFoldDB" id="A0A1D9GLI1"/>
<dbReference type="NCBIfam" id="NF033484">
    <property type="entry name" value="Stp1_PP2C_phos"/>
    <property type="match status" value="1"/>
</dbReference>
<dbReference type="EMBL" id="CP017715">
    <property type="protein sequence ID" value="AOY88411.1"/>
    <property type="molecule type" value="Genomic_DNA"/>
</dbReference>
<feature type="domain" description="PPM-type phosphatase" evidence="1">
    <location>
        <begin position="5"/>
        <end position="249"/>
    </location>
</feature>
<proteinExistence type="predicted"/>
<dbReference type="SMART" id="SM00331">
    <property type="entry name" value="PP2C_SIG"/>
    <property type="match status" value="1"/>
</dbReference>
<dbReference type="GO" id="GO:0004722">
    <property type="term" value="F:protein serine/threonine phosphatase activity"/>
    <property type="evidence" value="ECO:0007669"/>
    <property type="project" value="InterPro"/>
</dbReference>